<dbReference type="InterPro" id="IPR002151">
    <property type="entry name" value="Kinesin_light"/>
</dbReference>
<evidence type="ECO:0000256" key="1">
    <source>
        <dbReference type="ARBA" id="ARBA00004496"/>
    </source>
</evidence>
<dbReference type="SUPFAM" id="SSF48452">
    <property type="entry name" value="TPR-like"/>
    <property type="match status" value="1"/>
</dbReference>
<dbReference type="Proteomes" id="UP000280307">
    <property type="component" value="Unassembled WGS sequence"/>
</dbReference>
<gene>
    <name evidence="5" type="ORF">EI684_00180</name>
</gene>
<keyword evidence="2" id="KW-0963">Cytoplasm</keyword>
<dbReference type="Gene3D" id="1.25.40.10">
    <property type="entry name" value="Tetratricopeptide repeat domain"/>
    <property type="match status" value="1"/>
</dbReference>
<dbReference type="AlphaFoldDB" id="A0A426UCD4"/>
<keyword evidence="4" id="KW-0802">TPR repeat</keyword>
<dbReference type="EMBL" id="RSAS01000010">
    <property type="protein sequence ID" value="RRR78560.1"/>
    <property type="molecule type" value="Genomic_DNA"/>
</dbReference>
<evidence type="ECO:0000256" key="3">
    <source>
        <dbReference type="ARBA" id="ARBA00022737"/>
    </source>
</evidence>
<comment type="subcellular location">
    <subcellularLocation>
        <location evidence="1">Cytoplasm</location>
    </subcellularLocation>
</comment>
<organism evidence="5 6">
    <name type="scientific">Candidatus Viridilinea halotolerans</name>
    <dbReference type="NCBI Taxonomy" id="2491704"/>
    <lineage>
        <taxon>Bacteria</taxon>
        <taxon>Bacillati</taxon>
        <taxon>Chloroflexota</taxon>
        <taxon>Chloroflexia</taxon>
        <taxon>Chloroflexales</taxon>
        <taxon>Chloroflexineae</taxon>
        <taxon>Oscillochloridaceae</taxon>
        <taxon>Candidatus Viridilinea</taxon>
    </lineage>
</organism>
<dbReference type="GO" id="GO:0019894">
    <property type="term" value="F:kinesin binding"/>
    <property type="evidence" value="ECO:0007669"/>
    <property type="project" value="TreeGrafter"/>
</dbReference>
<comment type="caution">
    <text evidence="5">The sequence shown here is derived from an EMBL/GenBank/DDBJ whole genome shotgun (WGS) entry which is preliminary data.</text>
</comment>
<dbReference type="InterPro" id="IPR011990">
    <property type="entry name" value="TPR-like_helical_dom_sf"/>
</dbReference>
<reference evidence="5 6" key="1">
    <citation type="submission" date="2018-12" db="EMBL/GenBank/DDBJ databases">
        <title>Genome Sequence of Candidatus Viridilinea halotolerans isolated from saline sulfide-rich spring.</title>
        <authorList>
            <person name="Grouzdev D.S."/>
            <person name="Burganskaya E.I."/>
            <person name="Krutkina M.S."/>
            <person name="Sukhacheva M.V."/>
            <person name="Gorlenko V.M."/>
        </authorList>
    </citation>
    <scope>NUCLEOTIDE SEQUENCE [LARGE SCALE GENOMIC DNA]</scope>
    <source>
        <strain evidence="5">Chok-6</strain>
    </source>
</reference>
<dbReference type="GO" id="GO:0005871">
    <property type="term" value="C:kinesin complex"/>
    <property type="evidence" value="ECO:0007669"/>
    <property type="project" value="InterPro"/>
</dbReference>
<dbReference type="PANTHER" id="PTHR45783">
    <property type="entry name" value="KINESIN LIGHT CHAIN"/>
    <property type="match status" value="1"/>
</dbReference>
<dbReference type="Pfam" id="PF13424">
    <property type="entry name" value="TPR_12"/>
    <property type="match status" value="1"/>
</dbReference>
<protein>
    <submittedName>
        <fullName evidence="5">Tetratricopeptide repeat protein</fullName>
    </submittedName>
</protein>
<evidence type="ECO:0000313" key="5">
    <source>
        <dbReference type="EMBL" id="RRR78560.1"/>
    </source>
</evidence>
<sequence length="181" mass="19772">MGLIEREGDEGLRMHRLVGAYVRQVSTDAEAQSAVEQVVIREAENMIDAPTLAPLNAFLPILRGVTDAALGREDERAATLCLWLGAHLRKLGSYASAQPYAEHALAIREQVLGSEHPATATSLNNLAINYYYQGDLAPAERLMRRALQIREARLGADHPNTQGSRQSLAAIRERMGDAEGT</sequence>
<proteinExistence type="predicted"/>
<dbReference type="PANTHER" id="PTHR45783:SF3">
    <property type="entry name" value="KINESIN LIGHT CHAIN"/>
    <property type="match status" value="1"/>
</dbReference>
<name>A0A426UCD4_9CHLR</name>
<dbReference type="GO" id="GO:0005737">
    <property type="term" value="C:cytoplasm"/>
    <property type="evidence" value="ECO:0007669"/>
    <property type="project" value="UniProtKB-SubCell"/>
</dbReference>
<dbReference type="GO" id="GO:0007018">
    <property type="term" value="P:microtubule-based movement"/>
    <property type="evidence" value="ECO:0007669"/>
    <property type="project" value="TreeGrafter"/>
</dbReference>
<evidence type="ECO:0000313" key="6">
    <source>
        <dbReference type="Proteomes" id="UP000280307"/>
    </source>
</evidence>
<keyword evidence="3" id="KW-0677">Repeat</keyword>
<evidence type="ECO:0000256" key="4">
    <source>
        <dbReference type="ARBA" id="ARBA00022803"/>
    </source>
</evidence>
<accession>A0A426UCD4</accession>
<evidence type="ECO:0000256" key="2">
    <source>
        <dbReference type="ARBA" id="ARBA00022490"/>
    </source>
</evidence>